<feature type="transmembrane region" description="Helical" evidence="2">
    <location>
        <begin position="47"/>
        <end position="71"/>
    </location>
</feature>
<sequence>MKSSLGKKTYVIMAVLVIAIIAAYFIFIRSRLKPTIGTVPIEFTIEIISILALFISFLIMIVTIIITIGVVLFNRKKSRIKPWILKIRKQFIVTAALIFVLCIVTVSSQHMTYTPPIVDGNGNTVSGSIAELKKIKLCGSDEWITIRGKNINKPILLFLAGGPGGSQLSETRDQLKALEDKFVIVNWDQAGAGKSYNAVRINLLTPKRYIEDAHELTKYLCKRFNKKKIYVCGESWGSALGIMLVKQYPELFYAFVGTGQMVSFVDTELYCYNTAIQIAKEKGDNNMVQKLKSQSKPPYYSKVTSKSASYLMYLSNCMSKDPNISNPGYHTLRDIAAPEYGLHDKLNFILGTVNTFDHVYPKLYGIDFRKQIKKIDVPVYFLEGRHDVNTPTQLTQEYYQMIKAPSKKLIWFEHSGHDPWMNEPKKFCNTIVNVLLKSN</sequence>
<dbReference type="SUPFAM" id="SSF53474">
    <property type="entry name" value="alpha/beta-Hydrolases"/>
    <property type="match status" value="1"/>
</dbReference>
<dbReference type="PANTHER" id="PTHR43798">
    <property type="entry name" value="MONOACYLGLYCEROL LIPASE"/>
    <property type="match status" value="1"/>
</dbReference>
<dbReference type="GO" id="GO:0016787">
    <property type="term" value="F:hydrolase activity"/>
    <property type="evidence" value="ECO:0007669"/>
    <property type="project" value="UniProtKB-KW"/>
</dbReference>
<dbReference type="PRINTS" id="PR00793">
    <property type="entry name" value="PROAMNOPTASE"/>
</dbReference>
<evidence type="ECO:0000259" key="3">
    <source>
        <dbReference type="Pfam" id="PF12146"/>
    </source>
</evidence>
<feature type="transmembrane region" description="Helical" evidence="2">
    <location>
        <begin position="91"/>
        <end position="108"/>
    </location>
</feature>
<dbReference type="Proteomes" id="UP001623592">
    <property type="component" value="Unassembled WGS sequence"/>
</dbReference>
<dbReference type="EMBL" id="JBJIAA010000001">
    <property type="protein sequence ID" value="MFL0248790.1"/>
    <property type="molecule type" value="Genomic_DNA"/>
</dbReference>
<comment type="caution">
    <text evidence="4">The sequence shown here is derived from an EMBL/GenBank/DDBJ whole genome shotgun (WGS) entry which is preliminary data.</text>
</comment>
<dbReference type="InterPro" id="IPR029058">
    <property type="entry name" value="AB_hydrolase_fold"/>
</dbReference>
<accession>A0ABW8TA39</accession>
<evidence type="ECO:0000313" key="4">
    <source>
        <dbReference type="EMBL" id="MFL0248790.1"/>
    </source>
</evidence>
<dbReference type="InterPro" id="IPR050266">
    <property type="entry name" value="AB_hydrolase_sf"/>
</dbReference>
<evidence type="ECO:0000313" key="5">
    <source>
        <dbReference type="Proteomes" id="UP001623592"/>
    </source>
</evidence>
<name>A0ABW8TA39_9CLOT</name>
<gene>
    <name evidence="4" type="ORF">ACJDT4_00025</name>
</gene>
<proteinExistence type="predicted"/>
<keyword evidence="1 4" id="KW-0378">Hydrolase</keyword>
<organism evidence="4 5">
    <name type="scientific">Clostridium neuense</name>
    <dbReference type="NCBI Taxonomy" id="1728934"/>
    <lineage>
        <taxon>Bacteria</taxon>
        <taxon>Bacillati</taxon>
        <taxon>Bacillota</taxon>
        <taxon>Clostridia</taxon>
        <taxon>Eubacteriales</taxon>
        <taxon>Clostridiaceae</taxon>
        <taxon>Clostridium</taxon>
    </lineage>
</organism>
<dbReference type="InterPro" id="IPR002410">
    <property type="entry name" value="Peptidase_S33"/>
</dbReference>
<keyword evidence="2" id="KW-0812">Transmembrane</keyword>
<dbReference type="RefSeq" id="WP_406785473.1">
    <property type="nucleotide sequence ID" value="NZ_JBJIAA010000001.1"/>
</dbReference>
<feature type="domain" description="Serine aminopeptidase S33" evidence="3">
    <location>
        <begin position="181"/>
        <end position="264"/>
    </location>
</feature>
<dbReference type="Pfam" id="PF12146">
    <property type="entry name" value="Hydrolase_4"/>
    <property type="match status" value="1"/>
</dbReference>
<keyword evidence="5" id="KW-1185">Reference proteome</keyword>
<keyword evidence="2" id="KW-1133">Transmembrane helix</keyword>
<feature type="transmembrane region" description="Helical" evidence="2">
    <location>
        <begin position="9"/>
        <end position="27"/>
    </location>
</feature>
<dbReference type="Gene3D" id="3.40.50.1820">
    <property type="entry name" value="alpha/beta hydrolase"/>
    <property type="match status" value="1"/>
</dbReference>
<keyword evidence="2" id="KW-0472">Membrane</keyword>
<evidence type="ECO:0000256" key="1">
    <source>
        <dbReference type="ARBA" id="ARBA00022801"/>
    </source>
</evidence>
<dbReference type="InterPro" id="IPR022742">
    <property type="entry name" value="Hydrolase_4"/>
</dbReference>
<evidence type="ECO:0000256" key="2">
    <source>
        <dbReference type="SAM" id="Phobius"/>
    </source>
</evidence>
<protein>
    <submittedName>
        <fullName evidence="4">Alpha/beta fold hydrolase</fullName>
    </submittedName>
</protein>
<reference evidence="4 5" key="1">
    <citation type="submission" date="2024-11" db="EMBL/GenBank/DDBJ databases">
        <authorList>
            <person name="Heng Y.C."/>
            <person name="Lim A.C.H."/>
            <person name="Lee J.K.Y."/>
            <person name="Kittelmann S."/>
        </authorList>
    </citation>
    <scope>NUCLEOTIDE SEQUENCE [LARGE SCALE GENOMIC DNA]</scope>
    <source>
        <strain evidence="4 5">WILCCON 0114</strain>
    </source>
</reference>
<dbReference type="PANTHER" id="PTHR43798:SF33">
    <property type="entry name" value="HYDROLASE, PUTATIVE (AFU_ORTHOLOGUE AFUA_2G14860)-RELATED"/>
    <property type="match status" value="1"/>
</dbReference>